<accession>A0A517QWG8</accession>
<evidence type="ECO:0000313" key="1">
    <source>
        <dbReference type="EMBL" id="QDT36006.1"/>
    </source>
</evidence>
<protein>
    <submittedName>
        <fullName evidence="1">Uncharacterized protein</fullName>
    </submittedName>
</protein>
<evidence type="ECO:0000313" key="2">
    <source>
        <dbReference type="Proteomes" id="UP000317318"/>
    </source>
</evidence>
<dbReference type="RefSeq" id="WP_145362247.1">
    <property type="nucleotide sequence ID" value="NZ_CP036268.1"/>
</dbReference>
<name>A0A517QWG8_9PLAN</name>
<keyword evidence="2" id="KW-1185">Reference proteome</keyword>
<sequence>MPELFPYPPVDPEVEVEDVDGGKSLQERLFELVQASTVVTYLTHPQTGLHSNAKWSAADSTAEFVLTAYSRKFLRDGRFDYNSLDELRQMLVVETFKRLGQQRFFPSERSFLYFLALGQKQREQRGRDAVTFCLLFLASLDDDRTNWRFLAENFGDSELSSEVGDVELPRSEHLTLEQQSGLVERRDELRELANPTDREKRARSVIRDYLDSKRHPRSGFRVAASAPFIEVDDSDERLLKSLGRLLWTGEPDHQLSNSEELFDLNKKFQLLFPRSVGFSLSPNDAGNPVIFLTAQFINLLGEVGEAIAVDCAILNECREGEALRLSGERLEKASWVHKLMAQARERLVHRVSEEKHREVLRDYLYGMKNSEVATRQNIAAPTASNRYRRAKAELASQLRVLGVAPEKASDEHTAEYALAVVDCYVNGLRDFFRTKSQPPAERNYDARTDQDIRNLAKSKYPNEHVMKSEIDHVGNAANHGLQFPTYQSKPLGKIFSTPWARFNSDFSELVEPLKETIHHP</sequence>
<reference evidence="1 2" key="1">
    <citation type="submission" date="2019-02" db="EMBL/GenBank/DDBJ databases">
        <title>Deep-cultivation of Planctomycetes and their phenomic and genomic characterization uncovers novel biology.</title>
        <authorList>
            <person name="Wiegand S."/>
            <person name="Jogler M."/>
            <person name="Boedeker C."/>
            <person name="Pinto D."/>
            <person name="Vollmers J."/>
            <person name="Rivas-Marin E."/>
            <person name="Kohn T."/>
            <person name="Peeters S.H."/>
            <person name="Heuer A."/>
            <person name="Rast P."/>
            <person name="Oberbeckmann S."/>
            <person name="Bunk B."/>
            <person name="Jeske O."/>
            <person name="Meyerdierks A."/>
            <person name="Storesund J.E."/>
            <person name="Kallscheuer N."/>
            <person name="Luecker S."/>
            <person name="Lage O.M."/>
            <person name="Pohl T."/>
            <person name="Merkel B.J."/>
            <person name="Hornburger P."/>
            <person name="Mueller R.-W."/>
            <person name="Bruemmer F."/>
            <person name="Labrenz M."/>
            <person name="Spormann A.M."/>
            <person name="Op den Camp H."/>
            <person name="Overmann J."/>
            <person name="Amann R."/>
            <person name="Jetten M.S.M."/>
            <person name="Mascher T."/>
            <person name="Medema M.H."/>
            <person name="Devos D.P."/>
            <person name="Kaster A.-K."/>
            <person name="Ovreas L."/>
            <person name="Rohde M."/>
            <person name="Galperin M.Y."/>
            <person name="Jogler C."/>
        </authorList>
    </citation>
    <scope>NUCLEOTIDE SEQUENCE [LARGE SCALE GENOMIC DNA]</scope>
    <source>
        <strain evidence="1 2">Pan189</strain>
    </source>
</reference>
<proteinExistence type="predicted"/>
<dbReference type="EMBL" id="CP036268">
    <property type="protein sequence ID" value="QDT36006.1"/>
    <property type="molecule type" value="Genomic_DNA"/>
</dbReference>
<dbReference type="Proteomes" id="UP000317318">
    <property type="component" value="Chromosome"/>
</dbReference>
<dbReference type="KEGG" id="svp:Pan189_03610"/>
<gene>
    <name evidence="1" type="ORF">Pan189_03610</name>
</gene>
<organism evidence="1 2">
    <name type="scientific">Stratiformator vulcanicus</name>
    <dbReference type="NCBI Taxonomy" id="2527980"/>
    <lineage>
        <taxon>Bacteria</taxon>
        <taxon>Pseudomonadati</taxon>
        <taxon>Planctomycetota</taxon>
        <taxon>Planctomycetia</taxon>
        <taxon>Planctomycetales</taxon>
        <taxon>Planctomycetaceae</taxon>
        <taxon>Stratiformator</taxon>
    </lineage>
</organism>
<dbReference type="AlphaFoldDB" id="A0A517QWG8"/>